<keyword evidence="10" id="KW-0812">Transmembrane</keyword>
<keyword evidence="2" id="KW-0723">Serine/threonine-protein kinase</keyword>
<evidence type="ECO:0000313" key="14">
    <source>
        <dbReference type="Proteomes" id="UP001596266"/>
    </source>
</evidence>
<dbReference type="PANTHER" id="PTHR43289">
    <property type="entry name" value="MITOGEN-ACTIVATED PROTEIN KINASE KINASE KINASE 20-RELATED"/>
    <property type="match status" value="1"/>
</dbReference>
<gene>
    <name evidence="13" type="ORF">ACFP57_10530</name>
</gene>
<dbReference type="PROSITE" id="PS51178">
    <property type="entry name" value="PASTA"/>
    <property type="match status" value="2"/>
</dbReference>
<evidence type="ECO:0000256" key="7">
    <source>
        <dbReference type="ARBA" id="ARBA00047899"/>
    </source>
</evidence>
<evidence type="ECO:0000313" key="13">
    <source>
        <dbReference type="EMBL" id="MFC6397412.1"/>
    </source>
</evidence>
<proteinExistence type="predicted"/>
<keyword evidence="10" id="KW-1133">Transmembrane helix</keyword>
<accession>A0ABW1X5H8</accession>
<evidence type="ECO:0000256" key="4">
    <source>
        <dbReference type="ARBA" id="ARBA00022741"/>
    </source>
</evidence>
<feature type="domain" description="Protein kinase" evidence="11">
    <location>
        <begin position="19"/>
        <end position="288"/>
    </location>
</feature>
<dbReference type="Gene3D" id="3.30.10.20">
    <property type="match status" value="4"/>
</dbReference>
<dbReference type="EMBL" id="JBHSUA010000020">
    <property type="protein sequence ID" value="MFC6397412.1"/>
    <property type="molecule type" value="Genomic_DNA"/>
</dbReference>
<dbReference type="InterPro" id="IPR005543">
    <property type="entry name" value="PASTA_dom"/>
</dbReference>
<feature type="region of interest" description="Disordered" evidence="9">
    <location>
        <begin position="424"/>
        <end position="450"/>
    </location>
</feature>
<evidence type="ECO:0000256" key="3">
    <source>
        <dbReference type="ARBA" id="ARBA00022679"/>
    </source>
</evidence>
<dbReference type="Pfam" id="PF03793">
    <property type="entry name" value="PASTA"/>
    <property type="match status" value="4"/>
</dbReference>
<keyword evidence="14" id="KW-1185">Reference proteome</keyword>
<keyword evidence="4" id="KW-0547">Nucleotide-binding</keyword>
<keyword evidence="6" id="KW-0067">ATP-binding</keyword>
<feature type="region of interest" description="Disordered" evidence="9">
    <location>
        <begin position="336"/>
        <end position="402"/>
    </location>
</feature>
<comment type="caution">
    <text evidence="13">The sequence shown here is derived from an EMBL/GenBank/DDBJ whole genome shotgun (WGS) entry which is preliminary data.</text>
</comment>
<keyword evidence="3" id="KW-0808">Transferase</keyword>
<dbReference type="CDD" id="cd06577">
    <property type="entry name" value="PASTA_pknB"/>
    <property type="match status" value="4"/>
</dbReference>
<evidence type="ECO:0000256" key="1">
    <source>
        <dbReference type="ARBA" id="ARBA00012513"/>
    </source>
</evidence>
<evidence type="ECO:0000256" key="8">
    <source>
        <dbReference type="ARBA" id="ARBA00048679"/>
    </source>
</evidence>
<reference evidence="14" key="1">
    <citation type="journal article" date="2019" name="Int. J. Syst. Evol. Microbiol.">
        <title>The Global Catalogue of Microorganisms (GCM) 10K type strain sequencing project: providing services to taxonomists for standard genome sequencing and annotation.</title>
        <authorList>
            <consortium name="The Broad Institute Genomics Platform"/>
            <consortium name="The Broad Institute Genome Sequencing Center for Infectious Disease"/>
            <person name="Wu L."/>
            <person name="Ma J."/>
        </authorList>
    </citation>
    <scope>NUCLEOTIDE SEQUENCE [LARGE SCALE GENOMIC DNA]</scope>
    <source>
        <strain evidence="14">CGMCC 1.15277</strain>
    </source>
</reference>
<sequence>MTTTSMSDPLVGRVLDGRYEILARLARGGMATVYRAQDRRLTRTVAVKVMHDGLGDDAEFTRKFDREARSAATLSNPHVVSVFDQGSDNGRPYIVMEFVQGCTLRHIITREAPLPPSRALDLLESVVSALSSAHEAGLVHRDVKPENVLISDRGQIKVADFGLARAVTSQTATATAGLLIGTVSYLPPELVTHGRADARSDVYSAGVVLFELLTGKKPHQGETPIQVAYSHVHNDIPAPSTLLVGNDPRSMDSRRIIPPYLDALVVACTRRQPADRPADGREMLHLLRVARRALSHGILDDPALTDQMSATMRRDPAETGSTAPDASSLLAADLAHAGRPTSPESVTGPIPPLRPSEPFRAAINHSGTNHSGTNHSGPGDSRASGGEPVRPARQGLAAVPARTPVSPVDWHVGSARLAVARPAKPLAGSTSQGPRPAPQHFGNDHTRRQMARRRRGVLGLLLTLVLATALCSGAYWWFSEGQWSSTPALAATQQSDANAVAAANGLAVSFVQQYSESIPKGTVIRTEPASGERIKNHGTVVAYVSKGPERYAVPKLIGLTLDEATRTLTDTNLAVGDVTKVYDEQIPADQVITTSQRRGDLLKRGVEVDLTISKGRRPIEATDWTGKKATDASYSLRNLGLTVTTSEQNSDTVAAGRVVSQSPAKGTLYKGDPVRLVVSKGPVMVQVPTVAGSSEESASEKLTAAGFKVKVVHATADWLRLDVVRAASPSQGNMAKQGSTVTIWVI</sequence>
<evidence type="ECO:0000256" key="6">
    <source>
        <dbReference type="ARBA" id="ARBA00022840"/>
    </source>
</evidence>
<evidence type="ECO:0000259" key="11">
    <source>
        <dbReference type="PROSITE" id="PS50011"/>
    </source>
</evidence>
<dbReference type="EC" id="2.7.11.1" evidence="1"/>
<evidence type="ECO:0000256" key="5">
    <source>
        <dbReference type="ARBA" id="ARBA00022777"/>
    </source>
</evidence>
<dbReference type="PROSITE" id="PS50011">
    <property type="entry name" value="PROTEIN_KINASE_DOM"/>
    <property type="match status" value="1"/>
</dbReference>
<protein>
    <recommendedName>
        <fullName evidence="1">non-specific serine/threonine protein kinase</fullName>
        <ecNumber evidence="1">2.7.11.1</ecNumber>
    </recommendedName>
</protein>
<feature type="domain" description="PASTA" evidence="12">
    <location>
        <begin position="547"/>
        <end position="614"/>
    </location>
</feature>
<dbReference type="SMART" id="SM00220">
    <property type="entry name" value="S_TKc"/>
    <property type="match status" value="1"/>
</dbReference>
<evidence type="ECO:0000256" key="9">
    <source>
        <dbReference type="SAM" id="MobiDB-lite"/>
    </source>
</evidence>
<name>A0ABW1X5H8_9ACTN</name>
<dbReference type="Gene3D" id="1.10.510.10">
    <property type="entry name" value="Transferase(Phosphotransferase) domain 1"/>
    <property type="match status" value="1"/>
</dbReference>
<feature type="domain" description="PASTA" evidence="12">
    <location>
        <begin position="615"/>
        <end position="680"/>
    </location>
</feature>
<dbReference type="Gene3D" id="3.30.200.20">
    <property type="entry name" value="Phosphorylase Kinase, domain 1"/>
    <property type="match status" value="1"/>
</dbReference>
<dbReference type="InterPro" id="IPR008271">
    <property type="entry name" value="Ser/Thr_kinase_AS"/>
</dbReference>
<comment type="catalytic activity">
    <reaction evidence="8">
        <text>L-seryl-[protein] + ATP = O-phospho-L-seryl-[protein] + ADP + H(+)</text>
        <dbReference type="Rhea" id="RHEA:17989"/>
        <dbReference type="Rhea" id="RHEA-COMP:9863"/>
        <dbReference type="Rhea" id="RHEA-COMP:11604"/>
        <dbReference type="ChEBI" id="CHEBI:15378"/>
        <dbReference type="ChEBI" id="CHEBI:29999"/>
        <dbReference type="ChEBI" id="CHEBI:30616"/>
        <dbReference type="ChEBI" id="CHEBI:83421"/>
        <dbReference type="ChEBI" id="CHEBI:456216"/>
        <dbReference type="EC" id="2.7.11.1"/>
    </reaction>
</comment>
<evidence type="ECO:0000259" key="12">
    <source>
        <dbReference type="PROSITE" id="PS51178"/>
    </source>
</evidence>
<dbReference type="Pfam" id="PF00069">
    <property type="entry name" value="Pkinase"/>
    <property type="match status" value="1"/>
</dbReference>
<dbReference type="PROSITE" id="PS00108">
    <property type="entry name" value="PROTEIN_KINASE_ST"/>
    <property type="match status" value="1"/>
</dbReference>
<comment type="catalytic activity">
    <reaction evidence="7">
        <text>L-threonyl-[protein] + ATP = O-phospho-L-threonyl-[protein] + ADP + H(+)</text>
        <dbReference type="Rhea" id="RHEA:46608"/>
        <dbReference type="Rhea" id="RHEA-COMP:11060"/>
        <dbReference type="Rhea" id="RHEA-COMP:11605"/>
        <dbReference type="ChEBI" id="CHEBI:15378"/>
        <dbReference type="ChEBI" id="CHEBI:30013"/>
        <dbReference type="ChEBI" id="CHEBI:30616"/>
        <dbReference type="ChEBI" id="CHEBI:61977"/>
        <dbReference type="ChEBI" id="CHEBI:456216"/>
        <dbReference type="EC" id="2.7.11.1"/>
    </reaction>
</comment>
<evidence type="ECO:0000256" key="10">
    <source>
        <dbReference type="SAM" id="Phobius"/>
    </source>
</evidence>
<dbReference type="PANTHER" id="PTHR43289:SF34">
    <property type="entry name" value="SERINE_THREONINE-PROTEIN KINASE YBDM-RELATED"/>
    <property type="match status" value="1"/>
</dbReference>
<dbReference type="CDD" id="cd14014">
    <property type="entry name" value="STKc_PknB_like"/>
    <property type="match status" value="1"/>
</dbReference>
<keyword evidence="10" id="KW-0472">Membrane</keyword>
<feature type="compositionally biased region" description="Polar residues" evidence="9">
    <location>
        <begin position="365"/>
        <end position="376"/>
    </location>
</feature>
<feature type="transmembrane region" description="Helical" evidence="10">
    <location>
        <begin position="457"/>
        <end position="478"/>
    </location>
</feature>
<organism evidence="13 14">
    <name type="scientific">Luteococcus sanguinis</name>
    <dbReference type="NCBI Taxonomy" id="174038"/>
    <lineage>
        <taxon>Bacteria</taxon>
        <taxon>Bacillati</taxon>
        <taxon>Actinomycetota</taxon>
        <taxon>Actinomycetes</taxon>
        <taxon>Propionibacteriales</taxon>
        <taxon>Propionibacteriaceae</taxon>
        <taxon>Luteococcus</taxon>
    </lineage>
</organism>
<dbReference type="SMART" id="SM00740">
    <property type="entry name" value="PASTA"/>
    <property type="match status" value="4"/>
</dbReference>
<evidence type="ECO:0000256" key="2">
    <source>
        <dbReference type="ARBA" id="ARBA00022527"/>
    </source>
</evidence>
<dbReference type="InterPro" id="IPR000719">
    <property type="entry name" value="Prot_kinase_dom"/>
</dbReference>
<dbReference type="SUPFAM" id="SSF56112">
    <property type="entry name" value="Protein kinase-like (PK-like)"/>
    <property type="match status" value="1"/>
</dbReference>
<dbReference type="Proteomes" id="UP001596266">
    <property type="component" value="Unassembled WGS sequence"/>
</dbReference>
<dbReference type="InterPro" id="IPR011009">
    <property type="entry name" value="Kinase-like_dom_sf"/>
</dbReference>
<keyword evidence="5" id="KW-0418">Kinase</keyword>